<dbReference type="EMBL" id="JAVFKY010000003">
    <property type="protein sequence ID" value="KAK5579183.1"/>
    <property type="molecule type" value="Genomic_DNA"/>
</dbReference>
<dbReference type="PANTHER" id="PTHR42924:SF3">
    <property type="entry name" value="POLYMERASE_HISTIDINOL PHOSPHATASE N-TERMINAL DOMAIN-CONTAINING PROTEIN"/>
    <property type="match status" value="1"/>
</dbReference>
<name>A0AAN7UD99_9MYCE</name>
<sequence length="487" mass="56797">MEELLYQNLNDKNSLKVESPNLNSININDGSNNKIKKIINIIIYKLKYYFKRLKVFLKSNGKSIVKRIFSQLCFLALIFGIIAPISIYIYNNSPRKYLSSELVFSPENSTYSPISHNISIYDEQYFPNQWDDVNILMDTHSHTHYSDGSLSPEENIKWHILNGYNVMFMTDHNQIYGGLVGMKIAQEKYSDQILVIPGIEWTNCRCHLNLIGITENVELMKYPRDEDIKKLIDDVHSKGGLVILNHYPWSSWSGLDQPSIQQWYDWGIDFLEVANQYTFDYQGMMFCKKHNLRYVSGSDFHYYQRAYAWTVFNIPQLEHGKIPTQEMVISTLLKKSTKTSFAFDPVASETIMVEFEFTKFNPTWIFVSPWIYLGGFFHSFFELKKGMYSFVDGSCTGQTLDIHSKEIASLVCWIFIIFFSIQLLYLLILSLKSLLKNLFIKLFQKCSKSKKTIISPKFKSKNFDLDNFNGEELVSTDLNNFTISEEF</sequence>
<reference evidence="3 4" key="1">
    <citation type="submission" date="2023-11" db="EMBL/GenBank/DDBJ databases">
        <title>Dfirmibasis_genome.</title>
        <authorList>
            <person name="Edelbroek B."/>
            <person name="Kjellin J."/>
            <person name="Jerlstrom-Hultqvist J."/>
            <person name="Soderbom F."/>
        </authorList>
    </citation>
    <scope>NUCLEOTIDE SEQUENCE [LARGE SCALE GENOMIC DNA]</scope>
    <source>
        <strain evidence="3 4">TNS-C-14</strain>
    </source>
</reference>
<dbReference type="InterPro" id="IPR016195">
    <property type="entry name" value="Pol/histidinol_Pase-like"/>
</dbReference>
<dbReference type="GO" id="GO:0004534">
    <property type="term" value="F:5'-3' RNA exonuclease activity"/>
    <property type="evidence" value="ECO:0007669"/>
    <property type="project" value="TreeGrafter"/>
</dbReference>
<keyword evidence="1" id="KW-0472">Membrane</keyword>
<evidence type="ECO:0000313" key="4">
    <source>
        <dbReference type="Proteomes" id="UP001344447"/>
    </source>
</evidence>
<gene>
    <name evidence="3" type="ORF">RB653_008862</name>
</gene>
<keyword evidence="1" id="KW-0812">Transmembrane</keyword>
<feature type="transmembrane region" description="Helical" evidence="1">
    <location>
        <begin position="407"/>
        <end position="431"/>
    </location>
</feature>
<protein>
    <recommendedName>
        <fullName evidence="2">Polymerase/histidinol phosphatase N-terminal domain-containing protein</fullName>
    </recommendedName>
</protein>
<dbReference type="GO" id="GO:0035312">
    <property type="term" value="F:5'-3' DNA exonuclease activity"/>
    <property type="evidence" value="ECO:0007669"/>
    <property type="project" value="TreeGrafter"/>
</dbReference>
<dbReference type="InterPro" id="IPR003141">
    <property type="entry name" value="Pol/His_phosphatase_N"/>
</dbReference>
<dbReference type="SUPFAM" id="SSF89550">
    <property type="entry name" value="PHP domain-like"/>
    <property type="match status" value="1"/>
</dbReference>
<dbReference type="PANTHER" id="PTHR42924">
    <property type="entry name" value="EXONUCLEASE"/>
    <property type="match status" value="1"/>
</dbReference>
<feature type="transmembrane region" description="Helical" evidence="1">
    <location>
        <begin position="68"/>
        <end position="90"/>
    </location>
</feature>
<proteinExistence type="predicted"/>
<dbReference type="SMART" id="SM00481">
    <property type="entry name" value="POLIIIAc"/>
    <property type="match status" value="1"/>
</dbReference>
<accession>A0AAN7UD99</accession>
<evidence type="ECO:0000256" key="1">
    <source>
        <dbReference type="SAM" id="Phobius"/>
    </source>
</evidence>
<feature type="domain" description="Polymerase/histidinol phosphatase N-terminal" evidence="2">
    <location>
        <begin position="137"/>
        <end position="205"/>
    </location>
</feature>
<evidence type="ECO:0000313" key="3">
    <source>
        <dbReference type="EMBL" id="KAK5579183.1"/>
    </source>
</evidence>
<dbReference type="NCBIfam" id="NF038032">
    <property type="entry name" value="CehA_McbA_metalo"/>
    <property type="match status" value="1"/>
</dbReference>
<organism evidence="3 4">
    <name type="scientific">Dictyostelium firmibasis</name>
    <dbReference type="NCBI Taxonomy" id="79012"/>
    <lineage>
        <taxon>Eukaryota</taxon>
        <taxon>Amoebozoa</taxon>
        <taxon>Evosea</taxon>
        <taxon>Eumycetozoa</taxon>
        <taxon>Dictyostelia</taxon>
        <taxon>Dictyosteliales</taxon>
        <taxon>Dictyosteliaceae</taxon>
        <taxon>Dictyostelium</taxon>
    </lineage>
</organism>
<keyword evidence="4" id="KW-1185">Reference proteome</keyword>
<evidence type="ECO:0000259" key="2">
    <source>
        <dbReference type="SMART" id="SM00481"/>
    </source>
</evidence>
<dbReference type="AlphaFoldDB" id="A0AAN7UD99"/>
<dbReference type="Gene3D" id="3.20.20.140">
    <property type="entry name" value="Metal-dependent hydrolases"/>
    <property type="match status" value="1"/>
</dbReference>
<keyword evidence="1" id="KW-1133">Transmembrane helix</keyword>
<dbReference type="Proteomes" id="UP001344447">
    <property type="component" value="Unassembled WGS sequence"/>
</dbReference>
<comment type="caution">
    <text evidence="3">The sequence shown here is derived from an EMBL/GenBank/DDBJ whole genome shotgun (WGS) entry which is preliminary data.</text>
</comment>
<dbReference type="InterPro" id="IPR052018">
    <property type="entry name" value="PHP_domain"/>
</dbReference>